<proteinExistence type="predicted"/>
<name>A0ABM0GKY6_SACKO</name>
<evidence type="ECO:0000313" key="1">
    <source>
        <dbReference type="Proteomes" id="UP000694865"/>
    </source>
</evidence>
<keyword evidence="1" id="KW-1185">Reference proteome</keyword>
<dbReference type="Pfam" id="PF15146">
    <property type="entry name" value="FANCAA"/>
    <property type="match status" value="1"/>
</dbReference>
<dbReference type="RefSeq" id="XP_002732199.1">
    <property type="nucleotide sequence ID" value="XM_002732153.1"/>
</dbReference>
<dbReference type="GeneID" id="100368460"/>
<sequence>MKSAQCDPDTSNQDIFAGLLSDDEKMNVKDAEDADDDDIEISVSTEYVIMVEEKDLFMEARNINAILPLQGHIIVCSYERNDIIVSVYRGKVDGMERKDTNAFLLYRTFISLKQTLGGGLNEVASQTLYTPRNRNCILVCSMPSSVDKPRVHSEKILFLEPSYFSMLFGPENCLTDCPVILMSTPDGRIFYLPMKNLKNDIPAGGFSLPIFPLYNMEERLMNIHDMYLHSPKMDAVTTEEAPSNALVLVGNSGKIVIISNQKGRLNFKVYNVRGPVLCSSVHCTSQLLVYCTQSNTYIARITNANSCDARNSSKFNSHAALLPNVLTPVDTGICGVLDVICTNTGHEAGSVHLSALKHNGQVVKITMKTGNHEDDITTYTTAAIAGQKIKELLSLISSVSEKLVEQNTKIDTVNCALEELNQAAHIACTINDGSVDSLESGFKCVVVPYVKDRGCTCEYGVTIKLTNDSPWILTSSWCWIICIQDRQVWSEGTAKQITKSVHFNHLQPGDFHEIDIPLDCDDDVQFSLPITVSSYLHFNTLQVMERLDINAAFPESDITLSENGICLQLSTDMLDVLHFLRTLPRTALLTSVGCRGLFSRQGSKLEYTLHQIAQHRPACESGQADAKTLEGHRFTAKVLISTELVHHYIVKEGDLITEDNKSALQSQLLNLLFTKNVMLPDSEVIQLLTPQGFHITVMCNLVVMDKNQVIELKIMTDSVALLSYILLTIMILPFDLNGFS</sequence>
<gene>
    <name evidence="2" type="primary">LOC100368460</name>
</gene>
<reference evidence="2" key="1">
    <citation type="submission" date="2025-08" db="UniProtKB">
        <authorList>
            <consortium name="RefSeq"/>
        </authorList>
    </citation>
    <scope>IDENTIFICATION</scope>
    <source>
        <tissue evidence="2">Testes</tissue>
    </source>
</reference>
<accession>A0ABM0GKY6</accession>
<dbReference type="Proteomes" id="UP000694865">
    <property type="component" value="Unplaced"/>
</dbReference>
<dbReference type="InterPro" id="IPR029251">
    <property type="entry name" value="Faap100"/>
</dbReference>
<evidence type="ECO:0000313" key="2">
    <source>
        <dbReference type="RefSeq" id="XP_002732199.1"/>
    </source>
</evidence>
<dbReference type="PANTHER" id="PTHR14890">
    <property type="entry name" value="FANCONI ANEMIA CORE COMPLEX-ASSOCIATED PROTEIN 100"/>
    <property type="match status" value="1"/>
</dbReference>
<dbReference type="PANTHER" id="PTHR14890:SF1">
    <property type="entry name" value="FANCONI ANEMIA CORE COMPLEX-ASSOCIATED PROTEIN 100"/>
    <property type="match status" value="1"/>
</dbReference>
<organism evidence="1 2">
    <name type="scientific">Saccoglossus kowalevskii</name>
    <name type="common">Acorn worm</name>
    <dbReference type="NCBI Taxonomy" id="10224"/>
    <lineage>
        <taxon>Eukaryota</taxon>
        <taxon>Metazoa</taxon>
        <taxon>Hemichordata</taxon>
        <taxon>Enteropneusta</taxon>
        <taxon>Harrimaniidae</taxon>
        <taxon>Saccoglossus</taxon>
    </lineage>
</organism>
<protein>
    <submittedName>
        <fullName evidence="2">Fanconi anemia-associated protein of 100 kDa-like</fullName>
    </submittedName>
</protein>